<sequence length="54" mass="5663">MSTDPRVERDVVFRTADAGVHPGIGIAYDHFGSDDPPAAVLTVAGQTWLAPPST</sequence>
<dbReference type="RefSeq" id="WP_203829846.1">
    <property type="nucleotide sequence ID" value="NZ_BAAATY010000047.1"/>
</dbReference>
<protein>
    <submittedName>
        <fullName evidence="1">Uncharacterized protein</fullName>
    </submittedName>
</protein>
<evidence type="ECO:0000313" key="2">
    <source>
        <dbReference type="Proteomes" id="UP000624709"/>
    </source>
</evidence>
<reference evidence="1 2" key="1">
    <citation type="submission" date="2021-01" db="EMBL/GenBank/DDBJ databases">
        <title>Whole genome shotgun sequence of Actinoplanes palleronii NBRC 14916.</title>
        <authorList>
            <person name="Komaki H."/>
            <person name="Tamura T."/>
        </authorList>
    </citation>
    <scope>NUCLEOTIDE SEQUENCE [LARGE SCALE GENOMIC DNA]</scope>
    <source>
        <strain evidence="1 2">NBRC 14916</strain>
    </source>
</reference>
<organism evidence="1 2">
    <name type="scientific">Actinoplanes palleronii</name>
    <dbReference type="NCBI Taxonomy" id="113570"/>
    <lineage>
        <taxon>Bacteria</taxon>
        <taxon>Bacillati</taxon>
        <taxon>Actinomycetota</taxon>
        <taxon>Actinomycetes</taxon>
        <taxon>Micromonosporales</taxon>
        <taxon>Micromonosporaceae</taxon>
        <taxon>Actinoplanes</taxon>
    </lineage>
</organism>
<gene>
    <name evidence="1" type="ORF">Apa02nite_082010</name>
</gene>
<comment type="caution">
    <text evidence="1">The sequence shown here is derived from an EMBL/GenBank/DDBJ whole genome shotgun (WGS) entry which is preliminary data.</text>
</comment>
<accession>A0ABQ4BN68</accession>
<proteinExistence type="predicted"/>
<evidence type="ECO:0000313" key="1">
    <source>
        <dbReference type="EMBL" id="GIE72093.1"/>
    </source>
</evidence>
<dbReference type="Proteomes" id="UP000624709">
    <property type="component" value="Unassembled WGS sequence"/>
</dbReference>
<keyword evidence="2" id="KW-1185">Reference proteome</keyword>
<name>A0ABQ4BN68_9ACTN</name>
<dbReference type="EMBL" id="BOMS01000137">
    <property type="protein sequence ID" value="GIE72093.1"/>
    <property type="molecule type" value="Genomic_DNA"/>
</dbReference>